<gene>
    <name evidence="1" type="ORF">EA473_01715</name>
</gene>
<dbReference type="Proteomes" id="UP000282323">
    <property type="component" value="Unassembled WGS sequence"/>
</dbReference>
<name>A0A3N6PI85_NATCH</name>
<protein>
    <submittedName>
        <fullName evidence="1">Uncharacterized protein</fullName>
    </submittedName>
</protein>
<dbReference type="PROSITE" id="PS51318">
    <property type="entry name" value="TAT"/>
    <property type="match status" value="1"/>
</dbReference>
<accession>A0A3N6PI85</accession>
<reference evidence="1 2" key="1">
    <citation type="submission" date="2018-10" db="EMBL/GenBank/DDBJ databases">
        <title>Natrarchaeobius chitinivorans gen. nov., sp. nov., and Natrarchaeobius haloalkaliphilus sp. nov., alkaliphilic, chitin-utilizing haloarchaea from hypersaline alkaline lakes.</title>
        <authorList>
            <person name="Sorokin D.Y."/>
            <person name="Elcheninov A.G."/>
            <person name="Kostrikina N.A."/>
            <person name="Bale N.J."/>
            <person name="Sinninghe Damste J.S."/>
            <person name="Khijniak T.V."/>
            <person name="Kublanov I.V."/>
            <person name="Toshchakov S.V."/>
        </authorList>
    </citation>
    <scope>NUCLEOTIDE SEQUENCE [LARGE SCALE GENOMIC DNA]</scope>
    <source>
        <strain evidence="1 2">AArcht4T</strain>
    </source>
</reference>
<comment type="caution">
    <text evidence="1">The sequence shown here is derived from an EMBL/GenBank/DDBJ whole genome shotgun (WGS) entry which is preliminary data.</text>
</comment>
<dbReference type="InterPro" id="IPR006311">
    <property type="entry name" value="TAT_signal"/>
</dbReference>
<sequence>MTLGRREVLQLAGTTAIAGTLGLAGCTTADARSMLEDDDLPVYSRWLTLENGGLEFTHVDWTSLEGYVEDELEEVQPTDEEAVPAEYEADPMIVLPSEGLLSAYFFVGLTLAPYGLGRILEDDLESTVEGLLSTNEAFVVTGPIEPAEIDDRLTDEPDSEFFRQFERTDEIGDYDVYTPVDDDDVAIAVGTDALVVAMGDGEDDDVDAADPTTVLQTTIATGADGVDRATDDEESLEWLVGTASGDVSVGQYGDRVDIDAEFEGLDGTDGFVSSLSVEDAETSTGEFAAIIDDPDERTLEGVLGASADERSIDVDDDRVTATATWREVS</sequence>
<evidence type="ECO:0000313" key="2">
    <source>
        <dbReference type="Proteomes" id="UP000282323"/>
    </source>
</evidence>
<dbReference type="RefSeq" id="WP_124193924.1">
    <property type="nucleotide sequence ID" value="NZ_REGA01000001.1"/>
</dbReference>
<evidence type="ECO:0000313" key="1">
    <source>
        <dbReference type="EMBL" id="RQG97935.1"/>
    </source>
</evidence>
<dbReference type="PROSITE" id="PS51257">
    <property type="entry name" value="PROKAR_LIPOPROTEIN"/>
    <property type="match status" value="1"/>
</dbReference>
<organism evidence="1 2">
    <name type="scientific">Natrarchaeobius chitinivorans</name>
    <dbReference type="NCBI Taxonomy" id="1679083"/>
    <lineage>
        <taxon>Archaea</taxon>
        <taxon>Methanobacteriati</taxon>
        <taxon>Methanobacteriota</taxon>
        <taxon>Stenosarchaea group</taxon>
        <taxon>Halobacteria</taxon>
        <taxon>Halobacteriales</taxon>
        <taxon>Natrialbaceae</taxon>
        <taxon>Natrarchaeobius</taxon>
    </lineage>
</organism>
<keyword evidence="2" id="KW-1185">Reference proteome</keyword>
<dbReference type="AlphaFoldDB" id="A0A3N6PI85"/>
<dbReference type="OrthoDB" id="163320at2157"/>
<proteinExistence type="predicted"/>
<dbReference type="EMBL" id="REGA01000001">
    <property type="protein sequence ID" value="RQG97935.1"/>
    <property type="molecule type" value="Genomic_DNA"/>
</dbReference>